<organism evidence="2 3">
    <name type="scientific">Methanobrevibacter ruminantium (strain ATCC 35063 / DSM 1093 / JCM 13430 / OCM 146 / M1)</name>
    <name type="common">Methanobacterium ruminantium</name>
    <dbReference type="NCBI Taxonomy" id="634498"/>
    <lineage>
        <taxon>Archaea</taxon>
        <taxon>Methanobacteriati</taxon>
        <taxon>Methanobacteriota</taxon>
        <taxon>Methanomada group</taxon>
        <taxon>Methanobacteria</taxon>
        <taxon>Methanobacteriales</taxon>
        <taxon>Methanobacteriaceae</taxon>
        <taxon>Methanobrevibacter</taxon>
    </lineage>
</organism>
<keyword evidence="2" id="KW-0326">Glycosidase</keyword>
<dbReference type="Gene3D" id="1.10.340.30">
    <property type="entry name" value="Hypothetical protein, domain 2"/>
    <property type="match status" value="1"/>
</dbReference>
<dbReference type="InterPro" id="IPR052891">
    <property type="entry name" value="DNA-3mA_glycosylase"/>
</dbReference>
<dbReference type="Pfam" id="PF03352">
    <property type="entry name" value="Adenine_glyco"/>
    <property type="match status" value="1"/>
</dbReference>
<evidence type="ECO:0000256" key="1">
    <source>
        <dbReference type="PIRSR" id="PIRSR605019-1"/>
    </source>
</evidence>
<dbReference type="AlphaFoldDB" id="D3E0U4"/>
<dbReference type="Proteomes" id="UP000008680">
    <property type="component" value="Chromosome"/>
</dbReference>
<name>D3E0U4_METRM</name>
<dbReference type="EC" id="3.2.2.20" evidence="2"/>
<dbReference type="InterPro" id="IPR011257">
    <property type="entry name" value="DNA_glycosylase"/>
</dbReference>
<proteinExistence type="predicted"/>
<dbReference type="GeneID" id="8771747"/>
<dbReference type="EMBL" id="CP001719">
    <property type="protein sequence ID" value="ADC47918.1"/>
    <property type="molecule type" value="Genomic_DNA"/>
</dbReference>
<feature type="binding site" evidence="1">
    <location>
        <position position="20"/>
    </location>
    <ligand>
        <name>Zn(2+)</name>
        <dbReference type="ChEBI" id="CHEBI:29105"/>
    </ligand>
</feature>
<dbReference type="HOGENOM" id="CLU_083758_1_0_2"/>
<dbReference type="PANTHER" id="PTHR30037:SF4">
    <property type="entry name" value="DNA-3-METHYLADENINE GLYCOSYLASE I"/>
    <property type="match status" value="1"/>
</dbReference>
<reference evidence="2 3" key="1">
    <citation type="journal article" date="2010" name="PLoS ONE">
        <title>The genome sequence of the rumen methanogen Methanobrevibacter ruminantium reveals new possibilities for controlling ruminant methane emissions.</title>
        <authorList>
            <person name="Leahy S.C."/>
            <person name="Kelly W.J."/>
            <person name="Altermann E."/>
            <person name="Ronimus R.S."/>
            <person name="Yeoman C.J."/>
            <person name="Pacheco D.M."/>
            <person name="Li D."/>
            <person name="Kong Z."/>
            <person name="McTavish S."/>
            <person name="Sang C."/>
            <person name="Lambie S.C."/>
            <person name="Janssen P.H."/>
            <person name="Dey D."/>
            <person name="Attwood G.T."/>
        </authorList>
    </citation>
    <scope>NUCLEOTIDE SEQUENCE [LARGE SCALE GENOMIC DNA]</scope>
    <source>
        <strain evidence="3">ATCC 35063 / DSM 1093 / JCM 13430 / OCM 146 / M1</strain>
    </source>
</reference>
<sequence>MSKKRCPWAEDVEEIYVKYHDEEWGVPTYDDRELFEMLVLESFQAGLSWITILKKRDNFKEAFDNFDVVKVSEYDDAKVEELRNNAGIIRHKGKINSAINNANVFIEIQNEFKSFSNYIWGFTDNKVLKDTEENYKTNSPLSDKIAKDLKKRGMKFVGTTIIYSYLEAIGVIDNHIHECFKYKEESD</sequence>
<keyword evidence="2" id="KW-0378">Hydrolase</keyword>
<dbReference type="PATRIC" id="fig|634498.28.peg.2070"/>
<keyword evidence="1" id="KW-0479">Metal-binding</keyword>
<dbReference type="RefSeq" id="WP_012956866.1">
    <property type="nucleotide sequence ID" value="NC_013790.1"/>
</dbReference>
<dbReference type="eggNOG" id="arCOG06523">
    <property type="taxonomic scope" value="Archaea"/>
</dbReference>
<protein>
    <submittedName>
        <fullName evidence="2">DNA-3-methyladenine glycosylase I Tag</fullName>
        <ecNumber evidence="2">3.2.2.20</ecNumber>
    </submittedName>
</protein>
<keyword evidence="3" id="KW-1185">Reference proteome</keyword>
<dbReference type="GO" id="GO:0008725">
    <property type="term" value="F:DNA-3-methyladenine glycosylase activity"/>
    <property type="evidence" value="ECO:0007669"/>
    <property type="project" value="UniProtKB-EC"/>
</dbReference>
<evidence type="ECO:0000313" key="3">
    <source>
        <dbReference type="Proteomes" id="UP000008680"/>
    </source>
</evidence>
<dbReference type="OrthoDB" id="76591at2157"/>
<accession>D3E0U4</accession>
<feature type="binding site" evidence="1">
    <location>
        <position position="179"/>
    </location>
    <ligand>
        <name>Zn(2+)</name>
        <dbReference type="ChEBI" id="CHEBI:29105"/>
    </ligand>
</feature>
<keyword evidence="1" id="KW-0862">Zinc</keyword>
<dbReference type="GO" id="GO:0006284">
    <property type="term" value="P:base-excision repair"/>
    <property type="evidence" value="ECO:0007669"/>
    <property type="project" value="InterPro"/>
</dbReference>
<dbReference type="PANTHER" id="PTHR30037">
    <property type="entry name" value="DNA-3-METHYLADENINE GLYCOSYLASE 1"/>
    <property type="match status" value="1"/>
</dbReference>
<dbReference type="SUPFAM" id="SSF48150">
    <property type="entry name" value="DNA-glycosylase"/>
    <property type="match status" value="1"/>
</dbReference>
<dbReference type="STRING" id="634498.mru_2068"/>
<feature type="binding site" evidence="1">
    <location>
        <position position="6"/>
    </location>
    <ligand>
        <name>Zn(2+)</name>
        <dbReference type="ChEBI" id="CHEBI:29105"/>
    </ligand>
</feature>
<gene>
    <name evidence="2" type="primary">tag</name>
    <name evidence="2" type="ordered locus">mru_2068</name>
</gene>
<dbReference type="GO" id="GO:0046872">
    <property type="term" value="F:metal ion binding"/>
    <property type="evidence" value="ECO:0007669"/>
    <property type="project" value="UniProtKB-KW"/>
</dbReference>
<feature type="binding site" evidence="1">
    <location>
        <position position="175"/>
    </location>
    <ligand>
        <name>Zn(2+)</name>
        <dbReference type="ChEBI" id="CHEBI:29105"/>
    </ligand>
</feature>
<dbReference type="KEGG" id="mru:mru_2068"/>
<dbReference type="InterPro" id="IPR005019">
    <property type="entry name" value="Adenine_glyco"/>
</dbReference>
<evidence type="ECO:0000313" key="2">
    <source>
        <dbReference type="EMBL" id="ADC47918.1"/>
    </source>
</evidence>